<gene>
    <name evidence="1" type="ORF">F443_10249</name>
</gene>
<name>V9F0Q4_PHYNI</name>
<dbReference type="EMBL" id="ANIZ01001726">
    <property type="protein sequence ID" value="ETI45120.1"/>
    <property type="molecule type" value="Genomic_DNA"/>
</dbReference>
<evidence type="ECO:0000313" key="2">
    <source>
        <dbReference type="Proteomes" id="UP000018721"/>
    </source>
</evidence>
<proteinExistence type="predicted"/>
<organism evidence="1 2">
    <name type="scientific">Phytophthora nicotianae P1569</name>
    <dbReference type="NCBI Taxonomy" id="1317065"/>
    <lineage>
        <taxon>Eukaryota</taxon>
        <taxon>Sar</taxon>
        <taxon>Stramenopiles</taxon>
        <taxon>Oomycota</taxon>
        <taxon>Peronosporomycetes</taxon>
        <taxon>Peronosporales</taxon>
        <taxon>Peronosporaceae</taxon>
        <taxon>Phytophthora</taxon>
    </lineage>
</organism>
<sequence>MIRAVPPEKRINYQQAAPSLGLSVGLIVNMMTNKDCCAH</sequence>
<accession>V9F0Q4</accession>
<keyword evidence="2" id="KW-1185">Reference proteome</keyword>
<dbReference type="OrthoDB" id="10561755at2759"/>
<dbReference type="HOGENOM" id="CLU_3321162_0_0_1"/>
<dbReference type="Proteomes" id="UP000018721">
    <property type="component" value="Unassembled WGS sequence"/>
</dbReference>
<dbReference type="AlphaFoldDB" id="V9F0Q4"/>
<evidence type="ECO:0000313" key="1">
    <source>
        <dbReference type="EMBL" id="ETI45120.1"/>
    </source>
</evidence>
<comment type="caution">
    <text evidence="1">The sequence shown here is derived from an EMBL/GenBank/DDBJ whole genome shotgun (WGS) entry which is preliminary data.</text>
</comment>
<protein>
    <submittedName>
        <fullName evidence="1">Uncharacterized protein</fullName>
    </submittedName>
</protein>
<reference evidence="1 2" key="1">
    <citation type="submission" date="2013-11" db="EMBL/GenBank/DDBJ databases">
        <title>The Genome Sequence of Phytophthora parasitica P1569.</title>
        <authorList>
            <consortium name="The Broad Institute Genomics Platform"/>
            <person name="Russ C."/>
            <person name="Tyler B."/>
            <person name="Panabieres F."/>
            <person name="Shan W."/>
            <person name="Tripathy S."/>
            <person name="Grunwald N."/>
            <person name="Machado M."/>
            <person name="Johnson C.S."/>
            <person name="Arredondo F."/>
            <person name="Hong C."/>
            <person name="Coffey M."/>
            <person name="Young S.K."/>
            <person name="Zeng Q."/>
            <person name="Gargeya S."/>
            <person name="Fitzgerald M."/>
            <person name="Abouelleil A."/>
            <person name="Alvarado L."/>
            <person name="Chapman S.B."/>
            <person name="Gainer-Dewar J."/>
            <person name="Goldberg J."/>
            <person name="Griggs A."/>
            <person name="Gujja S."/>
            <person name="Hansen M."/>
            <person name="Howarth C."/>
            <person name="Imamovic A."/>
            <person name="Ireland A."/>
            <person name="Larimer J."/>
            <person name="McCowan C."/>
            <person name="Murphy C."/>
            <person name="Pearson M."/>
            <person name="Poon T.W."/>
            <person name="Priest M."/>
            <person name="Roberts A."/>
            <person name="Saif S."/>
            <person name="Shea T."/>
            <person name="Sykes S."/>
            <person name="Wortman J."/>
            <person name="Nusbaum C."/>
            <person name="Birren B."/>
        </authorList>
    </citation>
    <scope>NUCLEOTIDE SEQUENCE [LARGE SCALE GENOMIC DNA]</scope>
    <source>
        <strain evidence="1 2">P1569</strain>
    </source>
</reference>